<keyword evidence="3" id="KW-0732">Signal</keyword>
<feature type="chain" id="PRO_5046684128" evidence="3">
    <location>
        <begin position="27"/>
        <end position="155"/>
    </location>
</feature>
<feature type="transmembrane region" description="Helical" evidence="2">
    <location>
        <begin position="131"/>
        <end position="149"/>
    </location>
</feature>
<keyword evidence="2" id="KW-1133">Transmembrane helix</keyword>
<dbReference type="Proteomes" id="UP001239522">
    <property type="component" value="Chromosome"/>
</dbReference>
<feature type="signal peptide" evidence="3">
    <location>
        <begin position="1"/>
        <end position="26"/>
    </location>
</feature>
<keyword evidence="5" id="KW-1185">Reference proteome</keyword>
<dbReference type="EMBL" id="CP120997">
    <property type="protein sequence ID" value="WLQ34866.1"/>
    <property type="molecule type" value="Genomic_DNA"/>
</dbReference>
<evidence type="ECO:0000256" key="2">
    <source>
        <dbReference type="SAM" id="Phobius"/>
    </source>
</evidence>
<accession>A0ABY9HJY7</accession>
<evidence type="ECO:0000313" key="5">
    <source>
        <dbReference type="Proteomes" id="UP001239522"/>
    </source>
</evidence>
<feature type="region of interest" description="Disordered" evidence="1">
    <location>
        <begin position="27"/>
        <end position="114"/>
    </location>
</feature>
<keyword evidence="2" id="KW-0472">Membrane</keyword>
<dbReference type="RefSeq" id="WP_306055359.1">
    <property type="nucleotide sequence ID" value="NZ_CP120997.1"/>
</dbReference>
<evidence type="ECO:0000256" key="3">
    <source>
        <dbReference type="SAM" id="SignalP"/>
    </source>
</evidence>
<gene>
    <name evidence="4" type="ORF">P8A18_16105</name>
</gene>
<evidence type="ECO:0000256" key="1">
    <source>
        <dbReference type="SAM" id="MobiDB-lite"/>
    </source>
</evidence>
<keyword evidence="2" id="KW-0812">Transmembrane</keyword>
<feature type="compositionally biased region" description="Basic and acidic residues" evidence="1">
    <location>
        <begin position="76"/>
        <end position="90"/>
    </location>
</feature>
<proteinExistence type="predicted"/>
<name>A0ABY9HJY7_9ACTN</name>
<feature type="compositionally biased region" description="Low complexity" evidence="1">
    <location>
        <begin position="27"/>
        <end position="50"/>
    </location>
</feature>
<protein>
    <submittedName>
        <fullName evidence="4">Uncharacterized protein</fullName>
    </submittedName>
</protein>
<reference evidence="4 5" key="1">
    <citation type="submission" date="2023-03" db="EMBL/GenBank/DDBJ databases">
        <title>Isolation and description of six Streptomyces strains from soil environments, able to metabolize different microbial glucans.</title>
        <authorList>
            <person name="Widen T."/>
            <person name="Larsbrink J."/>
        </authorList>
    </citation>
    <scope>NUCLEOTIDE SEQUENCE [LARGE SCALE GENOMIC DNA]</scope>
    <source>
        <strain evidence="4 5">Mut1</strain>
    </source>
</reference>
<organism evidence="4 5">
    <name type="scientific">Streptomyces castrisilvae</name>
    <dbReference type="NCBI Taxonomy" id="3033811"/>
    <lineage>
        <taxon>Bacteria</taxon>
        <taxon>Bacillati</taxon>
        <taxon>Actinomycetota</taxon>
        <taxon>Actinomycetes</taxon>
        <taxon>Kitasatosporales</taxon>
        <taxon>Streptomycetaceae</taxon>
        <taxon>Streptomyces</taxon>
    </lineage>
</organism>
<sequence length="155" mass="15748">MASGRLSARSSRGVACLALTAAAALGGVTPAFPSSSPSPSPTAGTAPPESMQSPPLAGWSAGAGRQRPGRSPAELARQDALDERAEREEQPATTEPASVPAFTPDPRDFPEDAPAGRQALDEATVHRVQQVSLGAGIALVGLGIGFLALRMRRAG</sequence>
<evidence type="ECO:0000313" key="4">
    <source>
        <dbReference type="EMBL" id="WLQ34866.1"/>
    </source>
</evidence>